<gene>
    <name evidence="1" type="ORF">D7M11_28935</name>
</gene>
<dbReference type="EMBL" id="RBAH01000028">
    <property type="protein sequence ID" value="RKN71858.1"/>
    <property type="molecule type" value="Genomic_DNA"/>
</dbReference>
<protein>
    <submittedName>
        <fullName evidence="1">Uncharacterized protein</fullName>
    </submittedName>
</protein>
<dbReference type="RefSeq" id="WP_120750755.1">
    <property type="nucleotide sequence ID" value="NZ_RBAH01000028.1"/>
</dbReference>
<organism evidence="1 2">
    <name type="scientific">Paenibacillus ginsengarvi</name>
    <dbReference type="NCBI Taxonomy" id="400777"/>
    <lineage>
        <taxon>Bacteria</taxon>
        <taxon>Bacillati</taxon>
        <taxon>Bacillota</taxon>
        <taxon>Bacilli</taxon>
        <taxon>Bacillales</taxon>
        <taxon>Paenibacillaceae</taxon>
        <taxon>Paenibacillus</taxon>
    </lineage>
</organism>
<keyword evidence="2" id="KW-1185">Reference proteome</keyword>
<dbReference type="Proteomes" id="UP000282311">
    <property type="component" value="Unassembled WGS sequence"/>
</dbReference>
<name>A0A3B0BHX5_9BACL</name>
<accession>A0A3B0BHX5</accession>
<comment type="caution">
    <text evidence="1">The sequence shown here is derived from an EMBL/GenBank/DDBJ whole genome shotgun (WGS) entry which is preliminary data.</text>
</comment>
<reference evidence="1 2" key="1">
    <citation type="journal article" date="2007" name="Int. J. Syst. Evol. Microbiol.">
        <title>Paenibacillus ginsengarvi sp. nov., isolated from soil from ginseng cultivation.</title>
        <authorList>
            <person name="Yoon M.H."/>
            <person name="Ten L.N."/>
            <person name="Im W.T."/>
        </authorList>
    </citation>
    <scope>NUCLEOTIDE SEQUENCE [LARGE SCALE GENOMIC DNA]</scope>
    <source>
        <strain evidence="1 2">KCTC 13059</strain>
    </source>
</reference>
<evidence type="ECO:0000313" key="1">
    <source>
        <dbReference type="EMBL" id="RKN71858.1"/>
    </source>
</evidence>
<evidence type="ECO:0000313" key="2">
    <source>
        <dbReference type="Proteomes" id="UP000282311"/>
    </source>
</evidence>
<dbReference type="OrthoDB" id="2666011at2"/>
<dbReference type="AlphaFoldDB" id="A0A3B0BHX5"/>
<sequence length="88" mass="10820">MEEQRDRYEWYEALIEREDRLLRQIQTGEICLFAVLETMYRKDREIDLETAKVIVQRIYGYTDEHRSELWQVRIEKTVLAVQLKQEGR</sequence>
<proteinExistence type="predicted"/>